<evidence type="ECO:0000259" key="13">
    <source>
        <dbReference type="PROSITE" id="PS50893"/>
    </source>
</evidence>
<dbReference type="GeneID" id="7840197"/>
<evidence type="ECO:0000256" key="8">
    <source>
        <dbReference type="ARBA" id="ARBA00022989"/>
    </source>
</evidence>
<dbReference type="eggNOG" id="KOG0054">
    <property type="taxonomic scope" value="Eukaryota"/>
</dbReference>
<dbReference type="GO" id="GO:0016887">
    <property type="term" value="F:ATP hydrolysis activity"/>
    <property type="evidence" value="ECO:0007669"/>
    <property type="project" value="InterPro"/>
</dbReference>
<comment type="subcellular location">
    <subcellularLocation>
        <location evidence="1">Membrane</location>
        <topology evidence="1">Multi-pass membrane protein</topology>
    </subcellularLocation>
</comment>
<dbReference type="Gene3D" id="1.20.1560.10">
    <property type="entry name" value="ABC transporter type 1, transmembrane domain"/>
    <property type="match status" value="2"/>
</dbReference>
<dbReference type="EMBL" id="GG662794">
    <property type="protein sequence ID" value="EAR90721.2"/>
    <property type="molecule type" value="Genomic_DNA"/>
</dbReference>
<dbReference type="OrthoDB" id="298706at2759"/>
<dbReference type="PANTHER" id="PTHR24223">
    <property type="entry name" value="ATP-BINDING CASSETTE SUB-FAMILY C"/>
    <property type="match status" value="1"/>
</dbReference>
<keyword evidence="4 12" id="KW-0812">Transmembrane</keyword>
<dbReference type="PROSITE" id="PS50893">
    <property type="entry name" value="ABC_TRANSPORTER_2"/>
    <property type="match status" value="2"/>
</dbReference>
<dbReference type="InParanoid" id="I7LU71"/>
<proteinExistence type="inferred from homology"/>
<dbReference type="CDD" id="cd03244">
    <property type="entry name" value="ABCC_MRP_domain2"/>
    <property type="match status" value="1"/>
</dbReference>
<evidence type="ECO:0000313" key="15">
    <source>
        <dbReference type="EMBL" id="EAR90721.2"/>
    </source>
</evidence>
<sequence length="1324" mass="152103">MSHSESQMNEVLVEEDKKDQNESPFEQMSFISRILFSWVNPLLKKSQKADLNQDDIFKLSKKDSSQVNFEKFNKIFEEVLNDPKITLKIRTTFYRMFKKEIAIVCLLYFLTLAGLLVNLLAIQLLLSAMNSDDRGQSISPLLPGIFAQLVSILFQSIIRTNYNFYYSLLTIRMTGALSIKIFEKCYTYPILRNQYYKIGDILNFIQVDILQVVNYIQNIIILSFSFPLVAIAIMFVALGLQKIDIILIMLGCAIVYVIIAFVFGRFYGSIYNKFMHKKDLRMRSLEEMFRGIKTIKYNSMESYFNDRIKDKRVKEVQNLRNLNFLSTVNNLVTNSINVLYILIVSFLFGINTYENYLLITTSFTTVLVYIMAMPGAIQGIVVGKNSMKRIDHFLSESYVYAHRKQIQYQNGYNINSNEDQTQQFSIVLDNANFEWKSSIDVSQLEKSVKLNKKERLSLSIASKNFSVKNLNLKIKNGQFVVFCGDLGCGKSSILQGILGEMEVKGGQKAYEEMVQINGKVSLSTQEPWIIQGTVKENIIFGQEYNHLRYKQALQASCLEEDLTYFVDGDLTNIAEKGDSLSGGQRKRINLARAIYKDSDIYFLDDPLSALDIGVATFIARECFNGMLKSKTRVIFVNNLIGMENADIIYIIKDGEIVQQGKYQQIKNFLNKDENPEQKEQEEANERKQSQVIFKSNVKQNQQSSIEPLTKKLIQVEDIQSGTIKKEIYFEFIRTIGGYKFVLAFFILLSAMVGVSMLSTLTTSNMKNIKDPTQKEKDDQFKLIMYFCMYEFIKLIIIFAYESLFVFTMIYLSKFLHNTTVYKLLKASFTKFYNIVTTGRLMNRLSKDIYEIDIFIQQDLKTIMINIALLIVSFTICCYIGNIKVIPIVIVYLFIGIYLAFYFIKAKRQTVRIEATSKSPILNCLSEYIRGIFYLRNCIDYQSVKSKYQQAVDLDLSNQISVNGVQNWFECISSLISVFPLIVCGTIMYFDTSTDVNNATVISQNIQSASSFFINLAAIYIQVETHMVNYERCQKLKEGIVEEDYNANLNGSRISNNSQSSMVSQNSDIQEINNQSQRKNKVEIQFKNACFIYRENLPNCLQDLNIKMENNQKIGIVGRTGAGKTSITLALTRIIDLVSGDLIINGKSIKQYSLQELRGIISVVSQESYIFEGTLKQNLDPYEKYSEQQILQVYQQCGFSVFSSFKKGLQTEIKQLGENLSEGEKQLVSIARILLRKNKIIIVDEPTSHIDEKMEQHITKILNENFKDCLMITIAHKIKTILESDKILVLDHGKVVEYDHPSVLLSNEKSQFSEILKLINKNRIN</sequence>
<evidence type="ECO:0000256" key="7">
    <source>
        <dbReference type="ARBA" id="ARBA00022840"/>
    </source>
</evidence>
<feature type="transmembrane region" description="Helical" evidence="12">
    <location>
        <begin position="862"/>
        <end position="881"/>
    </location>
</feature>
<dbReference type="Pfam" id="PF00664">
    <property type="entry name" value="ABC_membrane"/>
    <property type="match status" value="2"/>
</dbReference>
<feature type="transmembrane region" description="Helical" evidence="12">
    <location>
        <begin position="740"/>
        <end position="762"/>
    </location>
</feature>
<dbReference type="InterPro" id="IPR017871">
    <property type="entry name" value="ABC_transporter-like_CS"/>
</dbReference>
<feature type="domain" description="ABC transmembrane type-1" evidence="14">
    <location>
        <begin position="740"/>
        <end position="1024"/>
    </location>
</feature>
<feature type="transmembrane region" description="Helical" evidence="12">
    <location>
        <begin position="967"/>
        <end position="989"/>
    </location>
</feature>
<dbReference type="FunFam" id="3.40.50.300:FF:000973">
    <property type="entry name" value="Multidrug resistance-associated protein 4"/>
    <property type="match status" value="1"/>
</dbReference>
<feature type="transmembrane region" description="Helical" evidence="12">
    <location>
        <begin position="356"/>
        <end position="382"/>
    </location>
</feature>
<dbReference type="PANTHER" id="PTHR24223:SF456">
    <property type="entry name" value="MULTIDRUG RESISTANCE-ASSOCIATED PROTEIN LETHAL(2)03659"/>
    <property type="match status" value="1"/>
</dbReference>
<dbReference type="FunFam" id="3.40.50.300:FF:001172">
    <property type="entry name" value="Cystic fibrosis transmembrane conductance regulator"/>
    <property type="match status" value="1"/>
</dbReference>
<evidence type="ECO:0000256" key="1">
    <source>
        <dbReference type="ARBA" id="ARBA00004141"/>
    </source>
</evidence>
<feature type="transmembrane region" description="Helical" evidence="12">
    <location>
        <begin position="331"/>
        <end position="350"/>
    </location>
</feature>
<dbReference type="SUPFAM" id="SSF90123">
    <property type="entry name" value="ABC transporter transmembrane region"/>
    <property type="match status" value="2"/>
</dbReference>
<dbReference type="GO" id="GO:0005524">
    <property type="term" value="F:ATP binding"/>
    <property type="evidence" value="ECO:0007669"/>
    <property type="project" value="UniProtKB-KW"/>
</dbReference>
<feature type="region of interest" description="Disordered" evidence="11">
    <location>
        <begin position="1"/>
        <end position="20"/>
    </location>
</feature>
<dbReference type="InterPro" id="IPR050173">
    <property type="entry name" value="ABC_transporter_C-like"/>
</dbReference>
<keyword evidence="3" id="KW-0813">Transport</keyword>
<dbReference type="InterPro" id="IPR036640">
    <property type="entry name" value="ABC1_TM_sf"/>
</dbReference>
<organism evidence="15 16">
    <name type="scientific">Tetrahymena thermophila (strain SB210)</name>
    <dbReference type="NCBI Taxonomy" id="312017"/>
    <lineage>
        <taxon>Eukaryota</taxon>
        <taxon>Sar</taxon>
        <taxon>Alveolata</taxon>
        <taxon>Ciliophora</taxon>
        <taxon>Intramacronucleata</taxon>
        <taxon>Oligohymenophorea</taxon>
        <taxon>Hymenostomatida</taxon>
        <taxon>Tetrahymenina</taxon>
        <taxon>Tetrahymenidae</taxon>
        <taxon>Tetrahymena</taxon>
    </lineage>
</organism>
<dbReference type="GO" id="GO:0140359">
    <property type="term" value="F:ABC-type transporter activity"/>
    <property type="evidence" value="ECO:0007669"/>
    <property type="project" value="InterPro"/>
</dbReference>
<feature type="transmembrane region" description="Helical" evidence="12">
    <location>
        <begin position="782"/>
        <end position="811"/>
    </location>
</feature>
<feature type="domain" description="ABC transmembrane type-1" evidence="14">
    <location>
        <begin position="102"/>
        <end position="381"/>
    </location>
</feature>
<feature type="domain" description="ABC transporter" evidence="13">
    <location>
        <begin position="448"/>
        <end position="678"/>
    </location>
</feature>
<dbReference type="KEGG" id="tet:TTHERM_00706360"/>
<reference evidence="16" key="1">
    <citation type="journal article" date="2006" name="PLoS Biol.">
        <title>Macronuclear genome sequence of the ciliate Tetrahymena thermophila, a model eukaryote.</title>
        <authorList>
            <person name="Eisen J.A."/>
            <person name="Coyne R.S."/>
            <person name="Wu M."/>
            <person name="Wu D."/>
            <person name="Thiagarajan M."/>
            <person name="Wortman J.R."/>
            <person name="Badger J.H."/>
            <person name="Ren Q."/>
            <person name="Amedeo P."/>
            <person name="Jones K.M."/>
            <person name="Tallon L.J."/>
            <person name="Delcher A.L."/>
            <person name="Salzberg S.L."/>
            <person name="Silva J.C."/>
            <person name="Haas B.J."/>
            <person name="Majoros W.H."/>
            <person name="Farzad M."/>
            <person name="Carlton J.M."/>
            <person name="Smith R.K. Jr."/>
            <person name="Garg J."/>
            <person name="Pearlman R.E."/>
            <person name="Karrer K.M."/>
            <person name="Sun L."/>
            <person name="Manning G."/>
            <person name="Elde N.C."/>
            <person name="Turkewitz A.P."/>
            <person name="Asai D.J."/>
            <person name="Wilkes D.E."/>
            <person name="Wang Y."/>
            <person name="Cai H."/>
            <person name="Collins K."/>
            <person name="Stewart B.A."/>
            <person name="Lee S.R."/>
            <person name="Wilamowska K."/>
            <person name="Weinberg Z."/>
            <person name="Ruzzo W.L."/>
            <person name="Wloga D."/>
            <person name="Gaertig J."/>
            <person name="Frankel J."/>
            <person name="Tsao C.-C."/>
            <person name="Gorovsky M.A."/>
            <person name="Keeling P.J."/>
            <person name="Waller R.F."/>
            <person name="Patron N.J."/>
            <person name="Cherry J.M."/>
            <person name="Stover N.A."/>
            <person name="Krieger C.J."/>
            <person name="del Toro C."/>
            <person name="Ryder H.F."/>
            <person name="Williamson S.C."/>
            <person name="Barbeau R.A."/>
            <person name="Hamilton E.P."/>
            <person name="Orias E."/>
        </authorList>
    </citation>
    <scope>NUCLEOTIDE SEQUENCE [LARGE SCALE GENOMIC DNA]</scope>
    <source>
        <strain evidence="16">SB210</strain>
    </source>
</reference>
<dbReference type="CDD" id="cd03250">
    <property type="entry name" value="ABCC_MRP_domain1"/>
    <property type="match status" value="1"/>
</dbReference>
<dbReference type="Gene3D" id="3.40.50.300">
    <property type="entry name" value="P-loop containing nucleotide triphosphate hydrolases"/>
    <property type="match status" value="2"/>
</dbReference>
<dbReference type="SUPFAM" id="SSF52540">
    <property type="entry name" value="P-loop containing nucleoside triphosphate hydrolases"/>
    <property type="match status" value="2"/>
</dbReference>
<dbReference type="SMART" id="SM00382">
    <property type="entry name" value="AAA"/>
    <property type="match status" value="2"/>
</dbReference>
<name>I7LU71_TETTS</name>
<dbReference type="InterPro" id="IPR027417">
    <property type="entry name" value="P-loop_NTPase"/>
</dbReference>
<dbReference type="Pfam" id="PF00005">
    <property type="entry name" value="ABC_tran"/>
    <property type="match status" value="2"/>
</dbReference>
<feature type="domain" description="ABC transporter" evidence="13">
    <location>
        <begin position="1083"/>
        <end position="1316"/>
    </location>
</feature>
<evidence type="ECO:0000256" key="5">
    <source>
        <dbReference type="ARBA" id="ARBA00022737"/>
    </source>
</evidence>
<evidence type="ECO:0000259" key="14">
    <source>
        <dbReference type="PROSITE" id="PS50929"/>
    </source>
</evidence>
<dbReference type="RefSeq" id="XP_001010966.2">
    <property type="nucleotide sequence ID" value="XM_001010966.2"/>
</dbReference>
<dbReference type="PROSITE" id="PS00211">
    <property type="entry name" value="ABC_TRANSPORTER_1"/>
    <property type="match status" value="1"/>
</dbReference>
<keyword evidence="10" id="KW-0325">Glycoprotein</keyword>
<keyword evidence="5" id="KW-0677">Repeat</keyword>
<evidence type="ECO:0000256" key="3">
    <source>
        <dbReference type="ARBA" id="ARBA00022448"/>
    </source>
</evidence>
<evidence type="ECO:0000313" key="16">
    <source>
        <dbReference type="Proteomes" id="UP000009168"/>
    </source>
</evidence>
<feature type="transmembrane region" description="Helical" evidence="12">
    <location>
        <begin position="219"/>
        <end position="239"/>
    </location>
</feature>
<comment type="similarity">
    <text evidence="2">Belongs to the ABC transporter superfamily. ABCC family. Conjugate transporter (TC 3.A.1.208) subfamily.</text>
</comment>
<dbReference type="STRING" id="312017.I7LU71"/>
<dbReference type="InterPro" id="IPR003593">
    <property type="entry name" value="AAA+_ATPase"/>
</dbReference>
<evidence type="ECO:0000256" key="12">
    <source>
        <dbReference type="SAM" id="Phobius"/>
    </source>
</evidence>
<dbReference type="GO" id="GO:0016020">
    <property type="term" value="C:membrane"/>
    <property type="evidence" value="ECO:0007669"/>
    <property type="project" value="UniProtKB-SubCell"/>
</dbReference>
<evidence type="ECO:0000256" key="6">
    <source>
        <dbReference type="ARBA" id="ARBA00022741"/>
    </source>
</evidence>
<feature type="transmembrane region" description="Helical" evidence="12">
    <location>
        <begin position="101"/>
        <end position="126"/>
    </location>
</feature>
<keyword evidence="6" id="KW-0547">Nucleotide-binding</keyword>
<evidence type="ECO:0000256" key="10">
    <source>
        <dbReference type="ARBA" id="ARBA00023180"/>
    </source>
</evidence>
<keyword evidence="9 12" id="KW-0472">Membrane</keyword>
<evidence type="ECO:0000256" key="9">
    <source>
        <dbReference type="ARBA" id="ARBA00023136"/>
    </source>
</evidence>
<accession>I7LU71</accession>
<keyword evidence="7" id="KW-0067">ATP-binding</keyword>
<keyword evidence="8 12" id="KW-1133">Transmembrane helix</keyword>
<dbReference type="InterPro" id="IPR003439">
    <property type="entry name" value="ABC_transporter-like_ATP-bd"/>
</dbReference>
<evidence type="ECO:0000256" key="4">
    <source>
        <dbReference type="ARBA" id="ARBA00022692"/>
    </source>
</evidence>
<feature type="transmembrane region" description="Helical" evidence="12">
    <location>
        <begin position="887"/>
        <end position="903"/>
    </location>
</feature>
<feature type="transmembrane region" description="Helical" evidence="12">
    <location>
        <begin position="245"/>
        <end position="268"/>
    </location>
</feature>
<feature type="transmembrane region" description="Helical" evidence="12">
    <location>
        <begin position="138"/>
        <end position="158"/>
    </location>
</feature>
<evidence type="ECO:0000256" key="11">
    <source>
        <dbReference type="SAM" id="MobiDB-lite"/>
    </source>
</evidence>
<keyword evidence="16" id="KW-1185">Reference proteome</keyword>
<dbReference type="PROSITE" id="PS50929">
    <property type="entry name" value="ABC_TM1F"/>
    <property type="match status" value="2"/>
</dbReference>
<dbReference type="InterPro" id="IPR011527">
    <property type="entry name" value="ABC1_TM_dom"/>
</dbReference>
<dbReference type="Proteomes" id="UP000009168">
    <property type="component" value="Unassembled WGS sequence"/>
</dbReference>
<evidence type="ECO:0000256" key="2">
    <source>
        <dbReference type="ARBA" id="ARBA00009726"/>
    </source>
</evidence>
<gene>
    <name evidence="15" type="ORF">TTHERM_00706360</name>
</gene>
<protein>
    <submittedName>
        <fullName evidence="15">ABC transporter C family protein</fullName>
    </submittedName>
</protein>